<name>A0A7G1HPM2_HELPX</name>
<evidence type="ECO:0000313" key="1">
    <source>
        <dbReference type="EMBL" id="BCI58234.1"/>
    </source>
</evidence>
<proteinExistence type="predicted"/>
<protein>
    <submittedName>
        <fullName evidence="1">Uncharacterized protein</fullName>
    </submittedName>
</protein>
<sequence>MLEPSAPLAKTKTPPKRFCSSTEIFSLDGLRVAFSEAFKKDPNNKIKKNKPLTKTLFISQSPQQIL</sequence>
<organism evidence="1">
    <name type="scientific">Helicobacter pylori</name>
    <name type="common">Campylobacter pylori</name>
    <dbReference type="NCBI Taxonomy" id="210"/>
    <lineage>
        <taxon>Bacteria</taxon>
        <taxon>Pseudomonadati</taxon>
        <taxon>Campylobacterota</taxon>
        <taxon>Epsilonproteobacteria</taxon>
        <taxon>Campylobacterales</taxon>
        <taxon>Helicobacteraceae</taxon>
        <taxon>Helicobacter</taxon>
    </lineage>
</organism>
<reference evidence="1" key="1">
    <citation type="submission" date="2020-07" db="EMBL/GenBank/DDBJ databases">
        <title>Genome sequencing reveals virulence potentials of Helicobacter pylori strain KE21 isolated from a Kenyan patient with gastric signet ring cell carcinoma.</title>
        <authorList>
            <person name="Mwangi C.N."/>
            <person name="Njoroge S."/>
            <person name="Kabamba T.E."/>
            <person name="Matsumoto T."/>
            <person name="Nyerere A."/>
            <person name="Devani S."/>
            <person name="Rajula A."/>
            <person name="Moloo Z."/>
            <person name="Revathi G."/>
            <person name="Yamaoka Y."/>
        </authorList>
    </citation>
    <scope>NUCLEOTIDE SEQUENCE</scope>
    <source>
        <strain evidence="1">HpKE21</strain>
    </source>
</reference>
<dbReference type="EMBL" id="AP023320">
    <property type="protein sequence ID" value="BCI58234.1"/>
    <property type="molecule type" value="Genomic_DNA"/>
</dbReference>
<accession>A0A7G1HPM2</accession>
<dbReference type="AlphaFoldDB" id="A0A7G1HPM2"/>
<gene>
    <name evidence="1" type="ORF">HPKE_04890</name>
</gene>